<reference evidence="7" key="1">
    <citation type="submission" date="2020-10" db="EMBL/GenBank/DDBJ databases">
        <authorList>
            <person name="Gilroy R."/>
        </authorList>
    </citation>
    <scope>NUCLEOTIDE SEQUENCE</scope>
    <source>
        <strain evidence="7">ChiHcec3-6078</strain>
    </source>
</reference>
<dbReference type="EMBL" id="DVMP01000014">
    <property type="protein sequence ID" value="HIU24990.1"/>
    <property type="molecule type" value="Genomic_DNA"/>
</dbReference>
<evidence type="ECO:0000259" key="6">
    <source>
        <dbReference type="Pfam" id="PF01555"/>
    </source>
</evidence>
<dbReference type="Proteomes" id="UP000824090">
    <property type="component" value="Unassembled WGS sequence"/>
</dbReference>
<reference evidence="7" key="2">
    <citation type="journal article" date="2021" name="PeerJ">
        <title>Extensive microbial diversity within the chicken gut microbiome revealed by metagenomics and culture.</title>
        <authorList>
            <person name="Gilroy R."/>
            <person name="Ravi A."/>
            <person name="Getino M."/>
            <person name="Pursley I."/>
            <person name="Horton D.L."/>
            <person name="Alikhan N.F."/>
            <person name="Baker D."/>
            <person name="Gharbi K."/>
            <person name="Hall N."/>
            <person name="Watson M."/>
            <person name="Adriaenssens E.M."/>
            <person name="Foster-Nyarko E."/>
            <person name="Jarju S."/>
            <person name="Secka A."/>
            <person name="Antonio M."/>
            <person name="Oren A."/>
            <person name="Chaudhuri R.R."/>
            <person name="La Ragione R."/>
            <person name="Hildebrand F."/>
            <person name="Pallen M.J."/>
        </authorList>
    </citation>
    <scope>NUCLEOTIDE SEQUENCE</scope>
    <source>
        <strain evidence="7">ChiHcec3-6078</strain>
    </source>
</reference>
<dbReference type="GO" id="GO:0009307">
    <property type="term" value="P:DNA restriction-modification system"/>
    <property type="evidence" value="ECO:0007669"/>
    <property type="project" value="UniProtKB-KW"/>
</dbReference>
<keyword evidence="3" id="KW-0808">Transferase</keyword>
<feature type="domain" description="DNA methylase N-4/N-6" evidence="6">
    <location>
        <begin position="71"/>
        <end position="304"/>
    </location>
</feature>
<protein>
    <submittedName>
        <fullName evidence="7">Site-specific DNA-methyltransferase</fullName>
    </submittedName>
</protein>
<comment type="similarity">
    <text evidence="1">Belongs to the N(4)/N(6)-methyltransferase family.</text>
</comment>
<evidence type="ECO:0000313" key="8">
    <source>
        <dbReference type="Proteomes" id="UP000824090"/>
    </source>
</evidence>
<proteinExistence type="inferred from homology"/>
<evidence type="ECO:0000313" key="7">
    <source>
        <dbReference type="EMBL" id="HIU24990.1"/>
    </source>
</evidence>
<dbReference type="InterPro" id="IPR002941">
    <property type="entry name" value="DNA_methylase_N4/N6"/>
</dbReference>
<dbReference type="Gene3D" id="3.40.50.150">
    <property type="entry name" value="Vaccinia Virus protein VP39"/>
    <property type="match status" value="1"/>
</dbReference>
<keyword evidence="4" id="KW-0949">S-adenosyl-L-methionine</keyword>
<evidence type="ECO:0000256" key="4">
    <source>
        <dbReference type="ARBA" id="ARBA00022691"/>
    </source>
</evidence>
<dbReference type="GO" id="GO:0008170">
    <property type="term" value="F:N-methyltransferase activity"/>
    <property type="evidence" value="ECO:0007669"/>
    <property type="project" value="InterPro"/>
</dbReference>
<organism evidence="7 8">
    <name type="scientific">Candidatus Allocopromorpha excrementigallinarum</name>
    <dbReference type="NCBI Taxonomy" id="2840742"/>
    <lineage>
        <taxon>Bacteria</taxon>
        <taxon>Bacillati</taxon>
        <taxon>Bacillota</taxon>
        <taxon>Clostridia</taxon>
        <taxon>Eubacteriales</taxon>
        <taxon>Eubacteriaceae</taxon>
        <taxon>Eubacteriaceae incertae sedis</taxon>
        <taxon>Candidatus Allocopromorpha</taxon>
    </lineage>
</organism>
<name>A0A9D1I155_9FIRM</name>
<comment type="caution">
    <text evidence="7">The sequence shown here is derived from an EMBL/GenBank/DDBJ whole genome shotgun (WGS) entry which is preliminary data.</text>
</comment>
<dbReference type="SUPFAM" id="SSF53335">
    <property type="entry name" value="S-adenosyl-L-methionine-dependent methyltransferases"/>
    <property type="match status" value="1"/>
</dbReference>
<dbReference type="AlphaFoldDB" id="A0A9D1I155"/>
<dbReference type="Pfam" id="PF01555">
    <property type="entry name" value="N6_N4_Mtase"/>
    <property type="match status" value="1"/>
</dbReference>
<evidence type="ECO:0000256" key="3">
    <source>
        <dbReference type="ARBA" id="ARBA00022679"/>
    </source>
</evidence>
<dbReference type="PROSITE" id="PS00092">
    <property type="entry name" value="N6_MTASE"/>
    <property type="match status" value="1"/>
</dbReference>
<dbReference type="PRINTS" id="PR00506">
    <property type="entry name" value="D21N6MTFRASE"/>
</dbReference>
<evidence type="ECO:0000256" key="5">
    <source>
        <dbReference type="ARBA" id="ARBA00022747"/>
    </source>
</evidence>
<keyword evidence="2" id="KW-0489">Methyltransferase</keyword>
<dbReference type="InterPro" id="IPR002295">
    <property type="entry name" value="N4/N6-MTase_EcoPI_Mod-like"/>
</dbReference>
<accession>A0A9D1I155</accession>
<sequence length="434" mass="49661">MTRLEDLGKAFERGKILYEKAMRGEETAVFREIMRVSSGAGEPEWYNSAVLGDNFDYMKFLLKERNMTGKIQLIYGDPPFFSKGRYEASLKIKSQRLGESRIIKAGAYDDRWKGGLEGYLEMLTARLFMMRELLADRGSIWLHLDWHAVHYVKVIMDQIFGEENFINEVIWTYKSGGTGKRAFARKHDTLLFYSKRKDYKFNSLEEKSYNRDLKPYRFRGVEEFRDEKGWYTMVNMKDVWSVDMVGRTSSERTGYATQKPERLLELIISSCSDRGDICADFFGGSGTLGAVCEKSGRRWIMCDEGRLAFSDQVKRLGKSGACFSAAADERRLQKGRLKAALKGEEIYLREYQACTDQAALSDRKELDRFAEGDSLSLVKYWSVDPDFNGSVHSSVFFMSDGERSCSGVKGKGTINIKGQDVLGNFFSENVTQLK</sequence>
<evidence type="ECO:0000256" key="2">
    <source>
        <dbReference type="ARBA" id="ARBA00022603"/>
    </source>
</evidence>
<dbReference type="GO" id="GO:0032259">
    <property type="term" value="P:methylation"/>
    <property type="evidence" value="ECO:0007669"/>
    <property type="project" value="UniProtKB-KW"/>
</dbReference>
<dbReference type="InterPro" id="IPR002052">
    <property type="entry name" value="DNA_methylase_N6_adenine_CS"/>
</dbReference>
<keyword evidence="5" id="KW-0680">Restriction system</keyword>
<gene>
    <name evidence="7" type="ORF">IAC50_00635</name>
</gene>
<evidence type="ECO:0000256" key="1">
    <source>
        <dbReference type="ARBA" id="ARBA00006594"/>
    </source>
</evidence>
<dbReference type="InterPro" id="IPR029063">
    <property type="entry name" value="SAM-dependent_MTases_sf"/>
</dbReference>
<dbReference type="GO" id="GO:0003677">
    <property type="term" value="F:DNA binding"/>
    <property type="evidence" value="ECO:0007669"/>
    <property type="project" value="InterPro"/>
</dbReference>